<feature type="chain" id="PRO_5004163115" description="DUF711 domain-containing protein" evidence="1">
    <location>
        <begin position="20"/>
        <end position="400"/>
    </location>
</feature>
<dbReference type="SUPFAM" id="SSF51998">
    <property type="entry name" value="PFL-like glycyl radical enzymes"/>
    <property type="match status" value="1"/>
</dbReference>
<feature type="signal peptide" evidence="1">
    <location>
        <begin position="1"/>
        <end position="19"/>
    </location>
</feature>
<gene>
    <name evidence="2" type="ordered locus">Acid_6316</name>
</gene>
<dbReference type="OrthoDB" id="9763001at2"/>
<dbReference type="Gene3D" id="3.20.70.20">
    <property type="match status" value="1"/>
</dbReference>
<accession>Q01SX8</accession>
<name>Q01SX8_SOLUE</name>
<proteinExistence type="predicted"/>
<dbReference type="EMBL" id="CP000473">
    <property type="protein sequence ID" value="ABJ87242.1"/>
    <property type="molecule type" value="Genomic_DNA"/>
</dbReference>
<dbReference type="InterPro" id="IPR007841">
    <property type="entry name" value="UPF0210"/>
</dbReference>
<dbReference type="KEGG" id="sus:Acid_6316"/>
<dbReference type="HOGENOM" id="CLU_045053_0_0_0"/>
<dbReference type="STRING" id="234267.Acid_6316"/>
<dbReference type="PANTHER" id="PTHR37560:SF2">
    <property type="entry name" value="DUF711 DOMAIN-CONTAINING PROTEIN"/>
    <property type="match status" value="1"/>
</dbReference>
<dbReference type="eggNOG" id="COG2848">
    <property type="taxonomic scope" value="Bacteria"/>
</dbReference>
<reference evidence="2" key="1">
    <citation type="submission" date="2006-10" db="EMBL/GenBank/DDBJ databases">
        <title>Complete sequence of Solibacter usitatus Ellin6076.</title>
        <authorList>
            <consortium name="US DOE Joint Genome Institute"/>
            <person name="Copeland A."/>
            <person name="Lucas S."/>
            <person name="Lapidus A."/>
            <person name="Barry K."/>
            <person name="Detter J.C."/>
            <person name="Glavina del Rio T."/>
            <person name="Hammon N."/>
            <person name="Israni S."/>
            <person name="Dalin E."/>
            <person name="Tice H."/>
            <person name="Pitluck S."/>
            <person name="Thompson L.S."/>
            <person name="Brettin T."/>
            <person name="Bruce D."/>
            <person name="Han C."/>
            <person name="Tapia R."/>
            <person name="Gilna P."/>
            <person name="Schmutz J."/>
            <person name="Larimer F."/>
            <person name="Land M."/>
            <person name="Hauser L."/>
            <person name="Kyrpides N."/>
            <person name="Mikhailova N."/>
            <person name="Janssen P.H."/>
            <person name="Kuske C.R."/>
            <person name="Richardson P."/>
        </authorList>
    </citation>
    <scope>NUCLEOTIDE SEQUENCE</scope>
    <source>
        <strain evidence="2">Ellin6076</strain>
    </source>
</reference>
<protein>
    <recommendedName>
        <fullName evidence="3">DUF711 domain-containing protein</fullName>
    </recommendedName>
</protein>
<evidence type="ECO:0008006" key="3">
    <source>
        <dbReference type="Google" id="ProtNLM"/>
    </source>
</evidence>
<evidence type="ECO:0000313" key="2">
    <source>
        <dbReference type="EMBL" id="ABJ87242.1"/>
    </source>
</evidence>
<evidence type="ECO:0000256" key="1">
    <source>
        <dbReference type="SAM" id="SignalP"/>
    </source>
</evidence>
<organism evidence="2">
    <name type="scientific">Solibacter usitatus (strain Ellin6076)</name>
    <dbReference type="NCBI Taxonomy" id="234267"/>
    <lineage>
        <taxon>Bacteria</taxon>
        <taxon>Pseudomonadati</taxon>
        <taxon>Acidobacteriota</taxon>
        <taxon>Terriglobia</taxon>
        <taxon>Bryobacterales</taxon>
        <taxon>Solibacteraceae</taxon>
        <taxon>Candidatus Solibacter</taxon>
    </lineage>
</organism>
<dbReference type="PANTHER" id="PTHR37560">
    <property type="entry name" value="UPF0210 PROTEIN SPR0218"/>
    <property type="match status" value="1"/>
</dbReference>
<dbReference type="InParanoid" id="Q01SX8"/>
<keyword evidence="1" id="KW-0732">Signal</keyword>
<dbReference type="AlphaFoldDB" id="Q01SX8"/>
<dbReference type="Pfam" id="PF05167">
    <property type="entry name" value="DUF711"/>
    <property type="match status" value="1"/>
</dbReference>
<sequence length="400" mass="42648" precursor="true">MRKALVVLLAFSSFGIAQSKPKVRAITAFIRIDAQHYETQVGEAVTFLKAAREEYKASGFEVETIRVVTQPLANYTKGMKHDDAVALLRKYGELAAKLGFTANLGAVMLTDDDDRATVDIAIDVFASTKINGTLIVAAENGIHWKSIREAARLVKTVAAKSPHGEGNLNFATAAMVKPYTPFYPAAWHDGPGKTFAVGLESANVVADIFAQYHEPGPAESKLAEALTKYLLQAEAAAVRVAASSKWSYGGIDPTPAPLGEVSIGRAIENFIGAPFGSGGTMTAAAIITRAVQSTPVKQVGYAGLMVPVLEDAVLAKRWAEGTYNMDSLLAYSAVCAGGLDTIPLPGDISEERLARIMGDVASLAWKWHKPLAARLLPAPGKHPGDHTEFDDGRMANTLVR</sequence>